<evidence type="ECO:0000313" key="2">
    <source>
        <dbReference type="Proteomes" id="UP001432027"/>
    </source>
</evidence>
<dbReference type="EMBL" id="BTSX01000004">
    <property type="protein sequence ID" value="GMS97283.1"/>
    <property type="molecule type" value="Genomic_DNA"/>
</dbReference>
<keyword evidence="2" id="KW-1185">Reference proteome</keyword>
<gene>
    <name evidence="1" type="ORF">PENTCL1PPCAC_19458</name>
</gene>
<proteinExistence type="predicted"/>
<organism evidence="1 2">
    <name type="scientific">Pristionchus entomophagus</name>
    <dbReference type="NCBI Taxonomy" id="358040"/>
    <lineage>
        <taxon>Eukaryota</taxon>
        <taxon>Metazoa</taxon>
        <taxon>Ecdysozoa</taxon>
        <taxon>Nematoda</taxon>
        <taxon>Chromadorea</taxon>
        <taxon>Rhabditida</taxon>
        <taxon>Rhabditina</taxon>
        <taxon>Diplogasteromorpha</taxon>
        <taxon>Diplogasteroidea</taxon>
        <taxon>Neodiplogasteridae</taxon>
        <taxon>Pristionchus</taxon>
    </lineage>
</organism>
<comment type="caution">
    <text evidence="1">The sequence shown here is derived from an EMBL/GenBank/DDBJ whole genome shotgun (WGS) entry which is preliminary data.</text>
</comment>
<dbReference type="Proteomes" id="UP001432027">
    <property type="component" value="Unassembled WGS sequence"/>
</dbReference>
<sequence length="82" mass="9331">QNGVYLSCSCGVEIRSYNPNQIHNKKCDGAEFTLHKLSAPTTPKCVLCEVYPTTAYGYTQHLKAHHKSTRMKSTWFVRAVRK</sequence>
<accession>A0AAV5TST3</accession>
<dbReference type="AlphaFoldDB" id="A0AAV5TST3"/>
<protein>
    <recommendedName>
        <fullName evidence="3">C2H2-type domain-containing protein</fullName>
    </recommendedName>
</protein>
<evidence type="ECO:0008006" key="3">
    <source>
        <dbReference type="Google" id="ProtNLM"/>
    </source>
</evidence>
<name>A0AAV5TST3_9BILA</name>
<reference evidence="1" key="1">
    <citation type="submission" date="2023-10" db="EMBL/GenBank/DDBJ databases">
        <title>Genome assembly of Pristionchus species.</title>
        <authorList>
            <person name="Yoshida K."/>
            <person name="Sommer R.J."/>
        </authorList>
    </citation>
    <scope>NUCLEOTIDE SEQUENCE</scope>
    <source>
        <strain evidence="1">RS0144</strain>
    </source>
</reference>
<evidence type="ECO:0000313" key="1">
    <source>
        <dbReference type="EMBL" id="GMS97283.1"/>
    </source>
</evidence>
<feature type="non-terminal residue" evidence="1">
    <location>
        <position position="1"/>
    </location>
</feature>